<organism evidence="2 3">
    <name type="scientific">Absidia repens</name>
    <dbReference type="NCBI Taxonomy" id="90262"/>
    <lineage>
        <taxon>Eukaryota</taxon>
        <taxon>Fungi</taxon>
        <taxon>Fungi incertae sedis</taxon>
        <taxon>Mucoromycota</taxon>
        <taxon>Mucoromycotina</taxon>
        <taxon>Mucoromycetes</taxon>
        <taxon>Mucorales</taxon>
        <taxon>Cunninghamellaceae</taxon>
        <taxon>Absidia</taxon>
    </lineage>
</organism>
<evidence type="ECO:0000313" key="3">
    <source>
        <dbReference type="Proteomes" id="UP000193560"/>
    </source>
</evidence>
<name>A0A1X2IER1_9FUNG</name>
<gene>
    <name evidence="2" type="ORF">BCR42DRAFT_461190</name>
</gene>
<evidence type="ECO:0000313" key="2">
    <source>
        <dbReference type="EMBL" id="ORZ15204.1"/>
    </source>
</evidence>
<accession>A0A1X2IER1</accession>
<feature type="compositionally biased region" description="Acidic residues" evidence="1">
    <location>
        <begin position="1"/>
        <end position="11"/>
    </location>
</feature>
<reference evidence="2 3" key="1">
    <citation type="submission" date="2016-07" db="EMBL/GenBank/DDBJ databases">
        <title>Pervasive Adenine N6-methylation of Active Genes in Fungi.</title>
        <authorList>
            <consortium name="DOE Joint Genome Institute"/>
            <person name="Mondo S.J."/>
            <person name="Dannebaum R.O."/>
            <person name="Kuo R.C."/>
            <person name="Labutti K."/>
            <person name="Haridas S."/>
            <person name="Kuo A."/>
            <person name="Salamov A."/>
            <person name="Ahrendt S.R."/>
            <person name="Lipzen A."/>
            <person name="Sullivan W."/>
            <person name="Andreopoulos W.B."/>
            <person name="Clum A."/>
            <person name="Lindquist E."/>
            <person name="Daum C."/>
            <person name="Ramamoorthy G.K."/>
            <person name="Gryganskyi A."/>
            <person name="Culley D."/>
            <person name="Magnuson J.K."/>
            <person name="James T.Y."/>
            <person name="O'Malley M.A."/>
            <person name="Stajich J.E."/>
            <person name="Spatafora J.W."/>
            <person name="Visel A."/>
            <person name="Grigoriev I.V."/>
        </authorList>
    </citation>
    <scope>NUCLEOTIDE SEQUENCE [LARGE SCALE GENOMIC DNA]</scope>
    <source>
        <strain evidence="2 3">NRRL 1336</strain>
    </source>
</reference>
<comment type="caution">
    <text evidence="2">The sequence shown here is derived from an EMBL/GenBank/DDBJ whole genome shotgun (WGS) entry which is preliminary data.</text>
</comment>
<feature type="compositionally biased region" description="Low complexity" evidence="1">
    <location>
        <begin position="25"/>
        <end position="36"/>
    </location>
</feature>
<dbReference type="Gene3D" id="3.40.50.11350">
    <property type="match status" value="1"/>
</dbReference>
<feature type="region of interest" description="Disordered" evidence="1">
    <location>
        <begin position="1"/>
        <end position="36"/>
    </location>
</feature>
<evidence type="ECO:0000256" key="1">
    <source>
        <dbReference type="SAM" id="MobiDB-lite"/>
    </source>
</evidence>
<evidence type="ECO:0008006" key="4">
    <source>
        <dbReference type="Google" id="ProtNLM"/>
    </source>
</evidence>
<protein>
    <recommendedName>
        <fullName evidence="4">GDP-fucose protein O-fucosyltransferase-domain-containing protein</fullName>
    </recommendedName>
</protein>
<sequence>MVADDDTDPIDLDGLTHGQDALLQSPSPISSPSPGTVTSSLIQSINQKYCGAAQCRFLLPIAITEQESKAQYHFRQVAFLSGMAGRTIVLPNVHGSHLGACRHQPFDYYYDHTWLDKNRAHFNYITMAQFKAWLDERHAAKSHPQPTGQEVFIELNDASAHLNKATNCFGHLFNFTDRPRTRFQLEDPEQRTRRAGNFTQIFLDVLTTHTADAVDVLHLFYDRRFGYIEHPHVEQPLGYHARWHAVADKIAAQLSPFISVHWRMERLTPLTHLKPCAEQLVNKLQQQQQQQQQQQHGGGVKNVFLLTDYPHLVTSSMAKPESMSFKLNELRQEHHDAIRYLYQHTNVSLTTTLPQADLPIHELPTHNWNLITVDPLIHPVDKSILGIVDKLLAMRAQWFLYGEPGVCGKESSFTRRIRSERLRAYRLHDPKIVSPGEAFGLS</sequence>
<keyword evidence="3" id="KW-1185">Reference proteome</keyword>
<dbReference type="Proteomes" id="UP000193560">
    <property type="component" value="Unassembled WGS sequence"/>
</dbReference>
<dbReference type="EMBL" id="MCGE01000013">
    <property type="protein sequence ID" value="ORZ15204.1"/>
    <property type="molecule type" value="Genomic_DNA"/>
</dbReference>
<dbReference type="AlphaFoldDB" id="A0A1X2IER1"/>
<dbReference type="OrthoDB" id="2020419at2759"/>
<proteinExistence type="predicted"/>